<dbReference type="Proteomes" id="UP000692954">
    <property type="component" value="Unassembled WGS sequence"/>
</dbReference>
<sequence>MNNSNNNLKKEFNLVTNMKMYFQKNIGQIIQINNEESQVEIISKSDPFFLPDLKSMIFNLVDLENDNLYELNNILPIQNLNYEPSSIDSECEEF</sequence>
<dbReference type="AlphaFoldDB" id="A0A8S1QNY1"/>
<dbReference type="EMBL" id="CAJJDN010000111">
    <property type="protein sequence ID" value="CAD8116405.1"/>
    <property type="molecule type" value="Genomic_DNA"/>
</dbReference>
<comment type="caution">
    <text evidence="1">The sequence shown here is derived from an EMBL/GenBank/DDBJ whole genome shotgun (WGS) entry which is preliminary data.</text>
</comment>
<organism evidence="1 2">
    <name type="scientific">Paramecium sonneborni</name>
    <dbReference type="NCBI Taxonomy" id="65129"/>
    <lineage>
        <taxon>Eukaryota</taxon>
        <taxon>Sar</taxon>
        <taxon>Alveolata</taxon>
        <taxon>Ciliophora</taxon>
        <taxon>Intramacronucleata</taxon>
        <taxon>Oligohymenophorea</taxon>
        <taxon>Peniculida</taxon>
        <taxon>Parameciidae</taxon>
        <taxon>Paramecium</taxon>
    </lineage>
</organism>
<keyword evidence="2" id="KW-1185">Reference proteome</keyword>
<name>A0A8S1QNY1_9CILI</name>
<gene>
    <name evidence="1" type="ORF">PSON_ATCC_30995.1.T1110004</name>
</gene>
<evidence type="ECO:0000313" key="1">
    <source>
        <dbReference type="EMBL" id="CAD8116405.1"/>
    </source>
</evidence>
<protein>
    <submittedName>
        <fullName evidence="1">Uncharacterized protein</fullName>
    </submittedName>
</protein>
<proteinExistence type="predicted"/>
<reference evidence="1" key="1">
    <citation type="submission" date="2021-01" db="EMBL/GenBank/DDBJ databases">
        <authorList>
            <consortium name="Genoscope - CEA"/>
            <person name="William W."/>
        </authorList>
    </citation>
    <scope>NUCLEOTIDE SEQUENCE</scope>
</reference>
<accession>A0A8S1QNY1</accession>
<evidence type="ECO:0000313" key="2">
    <source>
        <dbReference type="Proteomes" id="UP000692954"/>
    </source>
</evidence>